<dbReference type="Gene3D" id="1.10.1510.10">
    <property type="entry name" value="Uncharacterised protein YqeY/AIM41 PF09424, N-terminal domain"/>
    <property type="match status" value="1"/>
</dbReference>
<evidence type="ECO:0000313" key="2">
    <source>
        <dbReference type="Proteomes" id="UP000199598"/>
    </source>
</evidence>
<evidence type="ECO:0000313" key="1">
    <source>
        <dbReference type="EMBL" id="SFK23085.1"/>
    </source>
</evidence>
<dbReference type="Pfam" id="PF09424">
    <property type="entry name" value="YqeY"/>
    <property type="match status" value="1"/>
</dbReference>
<dbReference type="PANTHER" id="PTHR28055">
    <property type="entry name" value="ALTERED INHERITANCE OF MITOCHONDRIA PROTEIN 41, MITOCHONDRIAL"/>
    <property type="match status" value="1"/>
</dbReference>
<name>A0A1I3XU81_9HYPH</name>
<dbReference type="EMBL" id="FOSK01000003">
    <property type="protein sequence ID" value="SFK23085.1"/>
    <property type="molecule type" value="Genomic_DNA"/>
</dbReference>
<dbReference type="SUPFAM" id="SSF89095">
    <property type="entry name" value="GatB/YqeY motif"/>
    <property type="match status" value="1"/>
</dbReference>
<comment type="caution">
    <text evidence="1">The sequence shown here is derived from an EMBL/GenBank/DDBJ whole genome shotgun (WGS) entry which is preliminary data.</text>
</comment>
<gene>
    <name evidence="1" type="ORF">SAMN04488518_103155</name>
</gene>
<dbReference type="PANTHER" id="PTHR28055:SF1">
    <property type="entry name" value="ALTERED INHERITANCE OF MITOCHONDRIA PROTEIN 41, MITOCHONDRIAL"/>
    <property type="match status" value="1"/>
</dbReference>
<dbReference type="Gene3D" id="1.10.10.410">
    <property type="match status" value="1"/>
</dbReference>
<sequence>MRPSETHRRDLTLARHSRIKAGTIGEGVPLVNITRVEIIALELQEISPNRTDETYYPGFGEPLLKFPRQGSFSMLRDKIANALKAAQEDTNKRRAATLRLITAAIMDRDMAAREQGRDGLSDEELMDLLHTMLVQREQEAAHCEASGKVELAVQEREEAEMIREFLPSQLSEYEMKLVCQTVVECVEARGLRDMGRCMAELKERYPGQMDFAKASCMVKQMLRAPQ</sequence>
<keyword evidence="2" id="KW-1185">Reference proteome</keyword>
<dbReference type="Proteomes" id="UP000199598">
    <property type="component" value="Unassembled WGS sequence"/>
</dbReference>
<dbReference type="InterPro" id="IPR019004">
    <property type="entry name" value="YqeY/Aim41"/>
</dbReference>
<accession>A0A1I3XU81</accession>
<protein>
    <submittedName>
        <fullName evidence="1">Uncharacterized conserved protein YqeY</fullName>
    </submittedName>
</protein>
<dbReference type="InterPro" id="IPR023168">
    <property type="entry name" value="GatB_Yqey_C_2"/>
</dbReference>
<reference evidence="1 2" key="1">
    <citation type="submission" date="2016-10" db="EMBL/GenBank/DDBJ databases">
        <authorList>
            <person name="Varghese N."/>
            <person name="Submissions S."/>
        </authorList>
    </citation>
    <scope>NUCLEOTIDE SEQUENCE [LARGE SCALE GENOMIC DNA]</scope>
    <source>
        <strain evidence="1 2">DSM 16392</strain>
    </source>
</reference>
<organism evidence="1 2">
    <name type="scientific">Pseudovibrio ascidiaceicola</name>
    <dbReference type="NCBI Taxonomy" id="285279"/>
    <lineage>
        <taxon>Bacteria</taxon>
        <taxon>Pseudomonadati</taxon>
        <taxon>Pseudomonadota</taxon>
        <taxon>Alphaproteobacteria</taxon>
        <taxon>Hyphomicrobiales</taxon>
        <taxon>Stappiaceae</taxon>
        <taxon>Pseudovibrio</taxon>
    </lineage>
</organism>
<dbReference type="InterPro" id="IPR003789">
    <property type="entry name" value="Asn/Gln_tRNA_amidoTrase-B-like"/>
</dbReference>
<dbReference type="InterPro" id="IPR042184">
    <property type="entry name" value="YqeY/Aim41_N"/>
</dbReference>
<proteinExistence type="predicted"/>